<evidence type="ECO:0000256" key="2">
    <source>
        <dbReference type="ARBA" id="ARBA00022737"/>
    </source>
</evidence>
<evidence type="ECO:0000256" key="1">
    <source>
        <dbReference type="ARBA" id="ARBA00022734"/>
    </source>
</evidence>
<feature type="domain" description="SUEL-type lectin" evidence="4">
    <location>
        <begin position="25"/>
        <end position="115"/>
    </location>
</feature>
<keyword evidence="2" id="KW-0677">Repeat</keyword>
<name>A0AAN9DMU3_9TELE</name>
<reference evidence="5 6" key="1">
    <citation type="submission" date="2024-02" db="EMBL/GenBank/DDBJ databases">
        <title>Chromosome-level genome assembly of the Eurasian Minnow (Phoxinus phoxinus).</title>
        <authorList>
            <person name="Oriowo T.O."/>
            <person name="Martin S."/>
            <person name="Stange M."/>
            <person name="Chrysostomakis Y."/>
            <person name="Brown T."/>
            <person name="Winkler S."/>
            <person name="Kukowka S."/>
            <person name="Myers E.W."/>
            <person name="Bohne A."/>
        </authorList>
    </citation>
    <scope>NUCLEOTIDE SEQUENCE [LARGE SCALE GENOMIC DNA]</scope>
    <source>
        <strain evidence="5">ZFMK-TIS-60720</strain>
        <tissue evidence="5">Whole Organism</tissue>
    </source>
</reference>
<feature type="chain" id="PRO_5043020075" description="SUEL-type lectin domain-containing protein" evidence="3">
    <location>
        <begin position="23"/>
        <end position="116"/>
    </location>
</feature>
<protein>
    <recommendedName>
        <fullName evidence="4">SUEL-type lectin domain-containing protein</fullName>
    </recommendedName>
</protein>
<proteinExistence type="predicted"/>
<evidence type="ECO:0000259" key="4">
    <source>
        <dbReference type="PROSITE" id="PS50228"/>
    </source>
</evidence>
<organism evidence="5 6">
    <name type="scientific">Phoxinus phoxinus</name>
    <name type="common">Eurasian minnow</name>
    <dbReference type="NCBI Taxonomy" id="58324"/>
    <lineage>
        <taxon>Eukaryota</taxon>
        <taxon>Metazoa</taxon>
        <taxon>Chordata</taxon>
        <taxon>Craniata</taxon>
        <taxon>Vertebrata</taxon>
        <taxon>Euteleostomi</taxon>
        <taxon>Actinopterygii</taxon>
        <taxon>Neopterygii</taxon>
        <taxon>Teleostei</taxon>
        <taxon>Ostariophysi</taxon>
        <taxon>Cypriniformes</taxon>
        <taxon>Leuciscidae</taxon>
        <taxon>Phoxininae</taxon>
        <taxon>Phoxinus</taxon>
    </lineage>
</organism>
<comment type="caution">
    <text evidence="5">The sequence shown here is derived from an EMBL/GenBank/DDBJ whole genome shotgun (WGS) entry which is preliminary data.</text>
</comment>
<evidence type="ECO:0000313" key="5">
    <source>
        <dbReference type="EMBL" id="KAK7175501.1"/>
    </source>
</evidence>
<dbReference type="EMBL" id="JAYKXH010000002">
    <property type="protein sequence ID" value="KAK7175501.1"/>
    <property type="molecule type" value="Genomic_DNA"/>
</dbReference>
<evidence type="ECO:0000256" key="3">
    <source>
        <dbReference type="SAM" id="SignalP"/>
    </source>
</evidence>
<dbReference type="PANTHER" id="PTHR46780">
    <property type="entry name" value="PROTEIN EVA-1"/>
    <property type="match status" value="1"/>
</dbReference>
<feature type="signal peptide" evidence="3">
    <location>
        <begin position="1"/>
        <end position="22"/>
    </location>
</feature>
<dbReference type="InterPro" id="IPR000922">
    <property type="entry name" value="Lectin_gal-bd_dom"/>
</dbReference>
<dbReference type="Proteomes" id="UP001364617">
    <property type="component" value="Unassembled WGS sequence"/>
</dbReference>
<dbReference type="PROSITE" id="PS50228">
    <property type="entry name" value="SUEL_LECTIN"/>
    <property type="match status" value="1"/>
</dbReference>
<keyword evidence="3" id="KW-0732">Signal</keyword>
<evidence type="ECO:0000313" key="6">
    <source>
        <dbReference type="Proteomes" id="UP001364617"/>
    </source>
</evidence>
<accession>A0AAN9DMU3</accession>
<gene>
    <name evidence="5" type="ORF">R3I93_002423</name>
</gene>
<dbReference type="FunFam" id="2.60.120.740:FF:000001">
    <property type="entry name" value="Adhesion G protein-coupled receptor L2"/>
    <property type="match status" value="1"/>
</dbReference>
<dbReference type="AlphaFoldDB" id="A0AAN9DMU3"/>
<keyword evidence="1" id="KW-0430">Lectin</keyword>
<sequence length="116" mass="12873">MLVQKLSWIILLLFLCQHGIEAHVICEGNAGVLSCGSPRTIRVIKANYGRTNRRTCANGVPYSQILNTRCGITVTNIVYDRCNRKQTCVVPASNSLFGDPCVGTYKYLDVTYACLR</sequence>
<dbReference type="Pfam" id="PF02140">
    <property type="entry name" value="SUEL_Lectin"/>
    <property type="match status" value="1"/>
</dbReference>
<dbReference type="InterPro" id="IPR043159">
    <property type="entry name" value="Lectin_gal-bd_sf"/>
</dbReference>
<dbReference type="CDD" id="cd22827">
    <property type="entry name" value="Gal_Rha_Lectin_SUL-I-like"/>
    <property type="match status" value="1"/>
</dbReference>
<dbReference type="GO" id="GO:0030246">
    <property type="term" value="F:carbohydrate binding"/>
    <property type="evidence" value="ECO:0007669"/>
    <property type="project" value="UniProtKB-KW"/>
</dbReference>
<dbReference type="Gene3D" id="2.60.120.740">
    <property type="match status" value="1"/>
</dbReference>
<keyword evidence="6" id="KW-1185">Reference proteome</keyword>